<protein>
    <recommendedName>
        <fullName evidence="5">Cuticle protein</fullName>
    </recommendedName>
</protein>
<evidence type="ECO:0000313" key="4">
    <source>
        <dbReference type="Proteomes" id="UP000000305"/>
    </source>
</evidence>
<dbReference type="InterPro" id="IPR000618">
    <property type="entry name" value="Insect_cuticle"/>
</dbReference>
<dbReference type="InterPro" id="IPR051217">
    <property type="entry name" value="Insect_Cuticle_Struc_Prot"/>
</dbReference>
<dbReference type="PROSITE" id="PS00233">
    <property type="entry name" value="CHIT_BIND_RR_1"/>
    <property type="match status" value="1"/>
</dbReference>
<dbReference type="PhylomeDB" id="E9I6N9"/>
<proteinExistence type="predicted"/>
<dbReference type="KEGG" id="dpx:DAPPUDRAFT_19901"/>
<organism evidence="3 4">
    <name type="scientific">Daphnia pulex</name>
    <name type="common">Water flea</name>
    <dbReference type="NCBI Taxonomy" id="6669"/>
    <lineage>
        <taxon>Eukaryota</taxon>
        <taxon>Metazoa</taxon>
        <taxon>Ecdysozoa</taxon>
        <taxon>Arthropoda</taxon>
        <taxon>Crustacea</taxon>
        <taxon>Branchiopoda</taxon>
        <taxon>Diplostraca</taxon>
        <taxon>Cladocera</taxon>
        <taxon>Anomopoda</taxon>
        <taxon>Daphniidae</taxon>
        <taxon>Daphnia</taxon>
    </lineage>
</organism>
<dbReference type="GO" id="GO:0031012">
    <property type="term" value="C:extracellular matrix"/>
    <property type="evidence" value="ECO:0000318"/>
    <property type="project" value="GO_Central"/>
</dbReference>
<feature type="non-terminal residue" evidence="3">
    <location>
        <position position="1"/>
    </location>
</feature>
<dbReference type="STRING" id="6669.E9I6N9"/>
<keyword evidence="1 2" id="KW-0193">Cuticle</keyword>
<dbReference type="AlphaFoldDB" id="E9I6N9"/>
<dbReference type="PROSITE" id="PS51155">
    <property type="entry name" value="CHIT_BIND_RR_2"/>
    <property type="match status" value="1"/>
</dbReference>
<reference evidence="3 4" key="1">
    <citation type="journal article" date="2011" name="Science">
        <title>The ecoresponsive genome of Daphnia pulex.</title>
        <authorList>
            <person name="Colbourne J.K."/>
            <person name="Pfrender M.E."/>
            <person name="Gilbert D."/>
            <person name="Thomas W.K."/>
            <person name="Tucker A."/>
            <person name="Oakley T.H."/>
            <person name="Tokishita S."/>
            <person name="Aerts A."/>
            <person name="Arnold G.J."/>
            <person name="Basu M.K."/>
            <person name="Bauer D.J."/>
            <person name="Caceres C.E."/>
            <person name="Carmel L."/>
            <person name="Casola C."/>
            <person name="Choi J.H."/>
            <person name="Detter J.C."/>
            <person name="Dong Q."/>
            <person name="Dusheyko S."/>
            <person name="Eads B.D."/>
            <person name="Frohlich T."/>
            <person name="Geiler-Samerotte K.A."/>
            <person name="Gerlach D."/>
            <person name="Hatcher P."/>
            <person name="Jogdeo S."/>
            <person name="Krijgsveld J."/>
            <person name="Kriventseva E.V."/>
            <person name="Kultz D."/>
            <person name="Laforsch C."/>
            <person name="Lindquist E."/>
            <person name="Lopez J."/>
            <person name="Manak J.R."/>
            <person name="Muller J."/>
            <person name="Pangilinan J."/>
            <person name="Patwardhan R.P."/>
            <person name="Pitluck S."/>
            <person name="Pritham E.J."/>
            <person name="Rechtsteiner A."/>
            <person name="Rho M."/>
            <person name="Rogozin I.B."/>
            <person name="Sakarya O."/>
            <person name="Salamov A."/>
            <person name="Schaack S."/>
            <person name="Shapiro H."/>
            <person name="Shiga Y."/>
            <person name="Skalitzky C."/>
            <person name="Smith Z."/>
            <person name="Souvorov A."/>
            <person name="Sung W."/>
            <person name="Tang Z."/>
            <person name="Tsuchiya D."/>
            <person name="Tu H."/>
            <person name="Vos H."/>
            <person name="Wang M."/>
            <person name="Wolf Y.I."/>
            <person name="Yamagata H."/>
            <person name="Yamada T."/>
            <person name="Ye Y."/>
            <person name="Shaw J.R."/>
            <person name="Andrews J."/>
            <person name="Crease T.J."/>
            <person name="Tang H."/>
            <person name="Lucas S.M."/>
            <person name="Robertson H.M."/>
            <person name="Bork P."/>
            <person name="Koonin E.V."/>
            <person name="Zdobnov E.M."/>
            <person name="Grigoriev I.V."/>
            <person name="Lynch M."/>
            <person name="Boore J.L."/>
        </authorList>
    </citation>
    <scope>NUCLEOTIDE SEQUENCE [LARGE SCALE GENOMIC DNA]</scope>
</reference>
<keyword evidence="4" id="KW-1185">Reference proteome</keyword>
<evidence type="ECO:0008006" key="5">
    <source>
        <dbReference type="Google" id="ProtNLM"/>
    </source>
</evidence>
<dbReference type="GO" id="GO:0042302">
    <property type="term" value="F:structural constituent of cuticle"/>
    <property type="evidence" value="ECO:0007669"/>
    <property type="project" value="UniProtKB-UniRule"/>
</dbReference>
<dbReference type="PANTHER" id="PTHR12236">
    <property type="entry name" value="STRUCTURAL CONTITUENT OF CUTICLE"/>
    <property type="match status" value="1"/>
</dbReference>
<evidence type="ECO:0000313" key="3">
    <source>
        <dbReference type="EMBL" id="EFX60341.1"/>
    </source>
</evidence>
<dbReference type="Proteomes" id="UP000000305">
    <property type="component" value="Unassembled WGS sequence"/>
</dbReference>
<sequence length="68" mass="7847">QPYSFGYDVQDKESYNDFEHNEKSDYNVVTGSYRVALPDGRTQIVTYKADAYGYTADVKYEGEAKYPE</sequence>
<dbReference type="InParanoid" id="E9I6N9"/>
<dbReference type="HOGENOM" id="CLU_075165_6_1_1"/>
<evidence type="ECO:0000256" key="2">
    <source>
        <dbReference type="PROSITE-ProRule" id="PRU00497"/>
    </source>
</evidence>
<dbReference type="Pfam" id="PF00379">
    <property type="entry name" value="Chitin_bind_4"/>
    <property type="match status" value="1"/>
</dbReference>
<evidence type="ECO:0000256" key="1">
    <source>
        <dbReference type="ARBA" id="ARBA00022460"/>
    </source>
</evidence>
<dbReference type="PRINTS" id="PR00947">
    <property type="entry name" value="CUTICLE"/>
</dbReference>
<accession>E9I6N9</accession>
<name>E9I6N9_DAPPU</name>
<dbReference type="PANTHER" id="PTHR12236:SF79">
    <property type="entry name" value="CUTICULAR PROTEIN 50CB-RELATED"/>
    <property type="match status" value="1"/>
</dbReference>
<gene>
    <name evidence="3" type="ORF">DAPPUDRAFT_19901</name>
</gene>
<dbReference type="EMBL" id="GL736598">
    <property type="protein sequence ID" value="EFX60341.1"/>
    <property type="molecule type" value="Genomic_DNA"/>
</dbReference>
<dbReference type="InterPro" id="IPR031311">
    <property type="entry name" value="CHIT_BIND_RR_consensus"/>
</dbReference>
<feature type="non-terminal residue" evidence="3">
    <location>
        <position position="68"/>
    </location>
</feature>